<evidence type="ECO:0000256" key="3">
    <source>
        <dbReference type="ARBA" id="ARBA00023274"/>
    </source>
</evidence>
<evidence type="ECO:0000256" key="1">
    <source>
        <dbReference type="ARBA" id="ARBA00010618"/>
    </source>
</evidence>
<dbReference type="InterPro" id="IPR041988">
    <property type="entry name" value="Ribosomal_uL24_KOW"/>
</dbReference>
<dbReference type="EMBL" id="QGKX02000004">
    <property type="protein sequence ID" value="KAF3600541.1"/>
    <property type="molecule type" value="Genomic_DNA"/>
</dbReference>
<gene>
    <name evidence="5" type="ORF">F2Q69_00038706</name>
</gene>
<dbReference type="InterPro" id="IPR057264">
    <property type="entry name" value="Ribosomal_uL24_C"/>
</dbReference>
<evidence type="ECO:0000259" key="4">
    <source>
        <dbReference type="Pfam" id="PF17136"/>
    </source>
</evidence>
<comment type="caution">
    <text evidence="5">The sequence shown here is derived from an EMBL/GenBank/DDBJ whole genome shotgun (WGS) entry which is preliminary data.</text>
</comment>
<dbReference type="InterPro" id="IPR003256">
    <property type="entry name" value="Ribosomal_uL24"/>
</dbReference>
<accession>A0A8S9SGE0</accession>
<evidence type="ECO:0000313" key="6">
    <source>
        <dbReference type="Proteomes" id="UP000712600"/>
    </source>
</evidence>
<dbReference type="GO" id="GO:0005840">
    <property type="term" value="C:ribosome"/>
    <property type="evidence" value="ECO:0007669"/>
    <property type="project" value="UniProtKB-KW"/>
</dbReference>
<dbReference type="Gene3D" id="2.30.30.30">
    <property type="match status" value="1"/>
</dbReference>
<evidence type="ECO:0000256" key="2">
    <source>
        <dbReference type="ARBA" id="ARBA00022980"/>
    </source>
</evidence>
<dbReference type="GO" id="GO:0003723">
    <property type="term" value="F:RNA binding"/>
    <property type="evidence" value="ECO:0007669"/>
    <property type="project" value="InterPro"/>
</dbReference>
<dbReference type="GO" id="GO:0003735">
    <property type="term" value="F:structural constituent of ribosome"/>
    <property type="evidence" value="ECO:0007669"/>
    <property type="project" value="InterPro"/>
</dbReference>
<dbReference type="Pfam" id="PF17136">
    <property type="entry name" value="ribosomal_L24"/>
    <property type="match status" value="1"/>
</dbReference>
<keyword evidence="2" id="KW-0689">Ribosomal protein</keyword>
<name>A0A8S9SGE0_BRACR</name>
<reference evidence="5" key="1">
    <citation type="submission" date="2019-12" db="EMBL/GenBank/DDBJ databases">
        <title>Genome sequencing and annotation of Brassica cretica.</title>
        <authorList>
            <person name="Studholme D.J."/>
            <person name="Sarris P."/>
        </authorList>
    </citation>
    <scope>NUCLEOTIDE SEQUENCE</scope>
    <source>
        <strain evidence="5">PFS-109/04</strain>
        <tissue evidence="5">Leaf</tissue>
    </source>
</reference>
<keyword evidence="3" id="KW-0687">Ribonucleoprotein</keyword>
<dbReference type="InterPro" id="IPR008991">
    <property type="entry name" value="Translation_prot_SH3-like_sf"/>
</dbReference>
<dbReference type="InterPro" id="IPR014722">
    <property type="entry name" value="Rib_uL2_dom2"/>
</dbReference>
<organism evidence="5 6">
    <name type="scientific">Brassica cretica</name>
    <name type="common">Mustard</name>
    <dbReference type="NCBI Taxonomy" id="69181"/>
    <lineage>
        <taxon>Eukaryota</taxon>
        <taxon>Viridiplantae</taxon>
        <taxon>Streptophyta</taxon>
        <taxon>Embryophyta</taxon>
        <taxon>Tracheophyta</taxon>
        <taxon>Spermatophyta</taxon>
        <taxon>Magnoliopsida</taxon>
        <taxon>eudicotyledons</taxon>
        <taxon>Gunneridae</taxon>
        <taxon>Pentapetalae</taxon>
        <taxon>rosids</taxon>
        <taxon>malvids</taxon>
        <taxon>Brassicales</taxon>
        <taxon>Brassicaceae</taxon>
        <taxon>Brassiceae</taxon>
        <taxon>Brassica</taxon>
    </lineage>
</organism>
<dbReference type="GO" id="GO:1990904">
    <property type="term" value="C:ribonucleoprotein complex"/>
    <property type="evidence" value="ECO:0007669"/>
    <property type="project" value="UniProtKB-KW"/>
</dbReference>
<dbReference type="Proteomes" id="UP000712600">
    <property type="component" value="Unassembled WGS sequence"/>
</dbReference>
<protein>
    <recommendedName>
        <fullName evidence="4">Large ribosomal subunit protein uL24 C-terminal domain-containing protein</fullName>
    </recommendedName>
</protein>
<sequence>MESKPSGPVALTAEEEAVSLNQSLSLYLKLLSVSSDPRIVSLLKERICLLLWLLTETLFSIACVSFSDVFPLDWQIKKHIKGGPDHEGGIFTVEAPLHASNVQVVDPVTGSIIKNMRTTLVACADLNRNVLAPAASYNVYTREPKNDVIYRNAAEMKGVREDSVPYGASLS</sequence>
<dbReference type="CDD" id="cd06089">
    <property type="entry name" value="KOW_RPL26"/>
    <property type="match status" value="1"/>
</dbReference>
<evidence type="ECO:0000313" key="5">
    <source>
        <dbReference type="EMBL" id="KAF3600541.1"/>
    </source>
</evidence>
<proteinExistence type="inferred from homology"/>
<dbReference type="GO" id="GO:0006412">
    <property type="term" value="P:translation"/>
    <property type="evidence" value="ECO:0007669"/>
    <property type="project" value="InterPro"/>
</dbReference>
<dbReference type="AlphaFoldDB" id="A0A8S9SGE0"/>
<dbReference type="PANTHER" id="PTHR12903">
    <property type="entry name" value="MITOCHONDRIAL RIBOSOMAL PROTEIN L24"/>
    <property type="match status" value="1"/>
</dbReference>
<dbReference type="SUPFAM" id="SSF50104">
    <property type="entry name" value="Translation proteins SH3-like domain"/>
    <property type="match status" value="1"/>
</dbReference>
<feature type="domain" description="Large ribosomal subunit protein uL24 C-terminal" evidence="4">
    <location>
        <begin position="76"/>
        <end position="110"/>
    </location>
</feature>
<comment type="similarity">
    <text evidence="1">Belongs to the universal ribosomal protein uL24 family.</text>
</comment>